<evidence type="ECO:0000313" key="3">
    <source>
        <dbReference type="EMBL" id="CAD6266587.1"/>
    </source>
</evidence>
<proteinExistence type="predicted"/>
<feature type="compositionally biased region" description="Low complexity" evidence="2">
    <location>
        <begin position="107"/>
        <end position="122"/>
    </location>
</feature>
<feature type="region of interest" description="Disordered" evidence="2">
    <location>
        <begin position="203"/>
        <end position="292"/>
    </location>
</feature>
<feature type="compositionally biased region" description="Polar residues" evidence="2">
    <location>
        <begin position="204"/>
        <end position="218"/>
    </location>
</feature>
<sequence>MPRAFHLGDPPPQFENIAERFTDKAAEKRPVVEGADQPRKTGSRLRTGGALNIGGDSGRKRSRPSGAGEEDDDDTIPLSQQFCMNLPGQEETTSVSPTRSRPQEAARPQQTGQQPPTQRSQQGPPPAARQERTTTGATPTSAGTAARPRSSSVAPGREPPRTTEAVSTPTVQGVPPPQRHEPTPPVLRLRDRGALVVVARQVGASASGSHNLRSSTEVPISFRPAPSSVAGTAEQQRETAAEQPRPIVEEARRSPPRALTPPRQEEAAAVADGDHAPQSSIPKRRAISQDLEKNSEYTRHCYNSIEPTLKENEALKAEVAKLKSQVSELKEQLLEVATKESALSSERPVMEETCARLEKEKIDLAVETTVLKLELECLRGKKEGAEAAAERLAAELEAVRAGNKRQFDEFARQVQWYQDKAQQMEEGVTPLLNIIEMDNTSSASNRGLPNPMVIVERCRNSLGNFKGFVEEARHYVASHVLGVVRSHYPTVDLNRFAAGVAAGTSEERAGELRDESREVAEAIVGDIHLY</sequence>
<keyword evidence="1" id="KW-0175">Coiled coil</keyword>
<dbReference type="EMBL" id="CAJGYO010000014">
    <property type="protein sequence ID" value="CAD6266587.1"/>
    <property type="molecule type" value="Genomic_DNA"/>
</dbReference>
<feature type="coiled-coil region" evidence="1">
    <location>
        <begin position="375"/>
        <end position="402"/>
    </location>
</feature>
<feature type="coiled-coil region" evidence="1">
    <location>
        <begin position="305"/>
        <end position="339"/>
    </location>
</feature>
<evidence type="ECO:0000256" key="2">
    <source>
        <dbReference type="SAM" id="MobiDB-lite"/>
    </source>
</evidence>
<feature type="compositionally biased region" description="Polar residues" evidence="2">
    <location>
        <begin position="90"/>
        <end position="100"/>
    </location>
</feature>
<comment type="caution">
    <text evidence="3">The sequence shown here is derived from an EMBL/GenBank/DDBJ whole genome shotgun (WGS) entry which is preliminary data.</text>
</comment>
<dbReference type="AlphaFoldDB" id="A0A811R8X0"/>
<reference evidence="3" key="1">
    <citation type="submission" date="2020-10" db="EMBL/GenBank/DDBJ databases">
        <authorList>
            <person name="Han B."/>
            <person name="Lu T."/>
            <person name="Zhao Q."/>
            <person name="Huang X."/>
            <person name="Zhao Y."/>
        </authorList>
    </citation>
    <scope>NUCLEOTIDE SEQUENCE</scope>
</reference>
<keyword evidence="4" id="KW-1185">Reference proteome</keyword>
<dbReference type="Proteomes" id="UP000604825">
    <property type="component" value="Unassembled WGS sequence"/>
</dbReference>
<organism evidence="3 4">
    <name type="scientific">Miscanthus lutarioriparius</name>
    <dbReference type="NCBI Taxonomy" id="422564"/>
    <lineage>
        <taxon>Eukaryota</taxon>
        <taxon>Viridiplantae</taxon>
        <taxon>Streptophyta</taxon>
        <taxon>Embryophyta</taxon>
        <taxon>Tracheophyta</taxon>
        <taxon>Spermatophyta</taxon>
        <taxon>Magnoliopsida</taxon>
        <taxon>Liliopsida</taxon>
        <taxon>Poales</taxon>
        <taxon>Poaceae</taxon>
        <taxon>PACMAD clade</taxon>
        <taxon>Panicoideae</taxon>
        <taxon>Andropogonodae</taxon>
        <taxon>Andropogoneae</taxon>
        <taxon>Saccharinae</taxon>
        <taxon>Miscanthus</taxon>
    </lineage>
</organism>
<feature type="compositionally biased region" description="Low complexity" evidence="2">
    <location>
        <begin position="133"/>
        <end position="149"/>
    </location>
</feature>
<accession>A0A811R8X0</accession>
<name>A0A811R8X0_9POAL</name>
<feature type="compositionally biased region" description="Basic and acidic residues" evidence="2">
    <location>
        <begin position="17"/>
        <end position="39"/>
    </location>
</feature>
<feature type="compositionally biased region" description="Basic and acidic residues" evidence="2">
    <location>
        <begin position="178"/>
        <end position="189"/>
    </location>
</feature>
<feature type="region of interest" description="Disordered" evidence="2">
    <location>
        <begin position="1"/>
        <end position="189"/>
    </location>
</feature>
<evidence type="ECO:0000313" key="4">
    <source>
        <dbReference type="Proteomes" id="UP000604825"/>
    </source>
</evidence>
<evidence type="ECO:0000256" key="1">
    <source>
        <dbReference type="SAM" id="Coils"/>
    </source>
</evidence>
<protein>
    <submittedName>
        <fullName evidence="3">Uncharacterized protein</fullName>
    </submittedName>
</protein>
<gene>
    <name evidence="3" type="ORF">NCGR_LOCUS49892</name>
</gene>